<accession>W5S4I6</accession>
<dbReference type="Proteomes" id="UP000202176">
    <property type="component" value="Segment"/>
</dbReference>
<gene>
    <name evidence="2" type="ORF">pv_71</name>
</gene>
<dbReference type="OrthoDB" id="39028at10239"/>
<keyword evidence="3" id="KW-1185">Reference proteome</keyword>
<feature type="transmembrane region" description="Helical" evidence="1">
    <location>
        <begin position="85"/>
        <end position="106"/>
    </location>
</feature>
<feature type="transmembrane region" description="Helical" evidence="1">
    <location>
        <begin position="48"/>
        <end position="65"/>
    </location>
</feature>
<reference evidence="2 3" key="1">
    <citation type="journal article" date="2014" name="Proc. Natl. Acad. Sci. U.S.A.">
        <title>Thirty-thousand-year-old distant relative of giant icosahedral DNA viruses with a pandoravirus morphology.</title>
        <authorList>
            <person name="Legendre M."/>
            <person name="Bartoli J."/>
            <person name="Shmakova L."/>
            <person name="Jeudy S."/>
            <person name="Labadie K."/>
            <person name="Adrait A."/>
            <person name="Lescot M."/>
            <person name="Poirot O."/>
            <person name="Bertaux L."/>
            <person name="Bruley C."/>
            <person name="Coute Y."/>
            <person name="Rivkina E."/>
            <person name="Abergel C."/>
            <person name="Claverie J.M."/>
        </authorList>
    </citation>
    <scope>NUCLEOTIDE SEQUENCE [LARGE SCALE GENOMIC DNA]</scope>
    <source>
        <strain evidence="2">P1084-T</strain>
    </source>
</reference>
<proteinExistence type="predicted"/>
<evidence type="ECO:0000313" key="3">
    <source>
        <dbReference type="Proteomes" id="UP000202176"/>
    </source>
</evidence>
<dbReference type="GeneID" id="18266099"/>
<protein>
    <recommendedName>
        <fullName evidence="4">Transmembrane protein</fullName>
    </recommendedName>
</protein>
<keyword evidence="1" id="KW-1133">Transmembrane helix</keyword>
<dbReference type="EMBL" id="KF740664">
    <property type="protein sequence ID" value="AHH01638.1"/>
    <property type="molecule type" value="Genomic_DNA"/>
</dbReference>
<evidence type="ECO:0000313" key="2">
    <source>
        <dbReference type="EMBL" id="AHH01638.1"/>
    </source>
</evidence>
<sequence length="119" mass="12936">MEPDASFDRGLADEFQRQAGANGLSPSSPQPKSVQVEVHRAGTTVQTIFILLILFGAWSISDLWVDVLRNSGESVGWSRGTLSGSLYLAATFTIFFLIVVVALDYIDINFQTALVEIGL</sequence>
<keyword evidence="1" id="KW-0812">Transmembrane</keyword>
<dbReference type="RefSeq" id="YP_009000973.1">
    <property type="nucleotide sequence ID" value="NC_023423.1"/>
</dbReference>
<evidence type="ECO:0000256" key="1">
    <source>
        <dbReference type="SAM" id="Phobius"/>
    </source>
</evidence>
<keyword evidence="1" id="KW-0472">Membrane</keyword>
<dbReference type="KEGG" id="vg:18266099"/>
<organism evidence="2 3">
    <name type="scientific">Pithovirus sibericum</name>
    <dbReference type="NCBI Taxonomy" id="1450746"/>
    <lineage>
        <taxon>Viruses</taxon>
        <taxon>Pithoviruses</taxon>
        <taxon>Orthopithovirinae</taxon>
        <taxon>Alphapithovirus</taxon>
        <taxon>Alphapithovirus sibericum</taxon>
    </lineage>
</organism>
<name>W5S4I6_9VIRU</name>
<evidence type="ECO:0008006" key="4">
    <source>
        <dbReference type="Google" id="ProtNLM"/>
    </source>
</evidence>